<comment type="caution">
    <text evidence="2">The sequence shown here is derived from an EMBL/GenBank/DDBJ whole genome shotgun (WGS) entry which is preliminary data.</text>
</comment>
<organism evidence="2 3">
    <name type="scientific">Hymenobacter ruricola</name>
    <dbReference type="NCBI Taxonomy" id="2791023"/>
    <lineage>
        <taxon>Bacteria</taxon>
        <taxon>Pseudomonadati</taxon>
        <taxon>Bacteroidota</taxon>
        <taxon>Cytophagia</taxon>
        <taxon>Cytophagales</taxon>
        <taxon>Hymenobacteraceae</taxon>
        <taxon>Hymenobacter</taxon>
    </lineage>
</organism>
<reference evidence="2 3" key="1">
    <citation type="submission" date="2020-11" db="EMBL/GenBank/DDBJ databases">
        <authorList>
            <person name="Kim M.K."/>
        </authorList>
    </citation>
    <scope>NUCLEOTIDE SEQUENCE [LARGE SCALE GENOMIC DNA]</scope>
    <source>
        <strain evidence="2 3">BT662</strain>
    </source>
</reference>
<dbReference type="Pfam" id="PF12412">
    <property type="entry name" value="DUF3667"/>
    <property type="match status" value="1"/>
</dbReference>
<sequence length="308" mass="32943">MEIASSPGAATWVAVAAAEAAPPAPAAGHALPTACLNCDTPLTDKFCAHCGQPAATHRFSMGHLLHEIPHAIWHVDKGILFTLRELVLRPGPTVLGYLRGQRARHFAPLSLLLLVTGVASFLAMKLRLAALGNSLNPDASAELREAQAHGAESAMHYMGWIYVAMAPVIGLFVRRALRRTGLNLAEAMVAVLYVTAAGNLLSLLFMPAYYWVSSGAAYYGVTTGSSLAVISYQGWAYGQLLGETRLRGWGRWWRGLLTATAAYLLVMCGAVVIVMALNWGSFKAAVHKEVKHKRALRAAPAAAPPTRP</sequence>
<feature type="transmembrane region" description="Helical" evidence="1">
    <location>
        <begin position="256"/>
        <end position="277"/>
    </location>
</feature>
<evidence type="ECO:0000256" key="1">
    <source>
        <dbReference type="SAM" id="Phobius"/>
    </source>
</evidence>
<gene>
    <name evidence="2" type="ORF">I2H31_07930</name>
</gene>
<dbReference type="EMBL" id="JADQDM010000002">
    <property type="protein sequence ID" value="MBF9221028.1"/>
    <property type="molecule type" value="Genomic_DNA"/>
</dbReference>
<feature type="transmembrane region" description="Helical" evidence="1">
    <location>
        <begin position="216"/>
        <end position="235"/>
    </location>
</feature>
<keyword evidence="1" id="KW-0812">Transmembrane</keyword>
<dbReference type="RefSeq" id="WP_196292444.1">
    <property type="nucleotide sequence ID" value="NZ_JADQDM010000002.1"/>
</dbReference>
<feature type="transmembrane region" description="Helical" evidence="1">
    <location>
        <begin position="106"/>
        <end position="124"/>
    </location>
</feature>
<feature type="transmembrane region" description="Helical" evidence="1">
    <location>
        <begin position="157"/>
        <end position="177"/>
    </location>
</feature>
<dbReference type="Proteomes" id="UP000618931">
    <property type="component" value="Unassembled WGS sequence"/>
</dbReference>
<evidence type="ECO:0000313" key="3">
    <source>
        <dbReference type="Proteomes" id="UP000618931"/>
    </source>
</evidence>
<keyword evidence="1" id="KW-0472">Membrane</keyword>
<keyword evidence="1" id="KW-1133">Transmembrane helix</keyword>
<protein>
    <submittedName>
        <fullName evidence="2">DUF3667 domain-containing protein</fullName>
    </submittedName>
</protein>
<accession>A0ABS0I243</accession>
<keyword evidence="3" id="KW-1185">Reference proteome</keyword>
<feature type="transmembrane region" description="Helical" evidence="1">
    <location>
        <begin position="189"/>
        <end position="210"/>
    </location>
</feature>
<dbReference type="InterPro" id="IPR022134">
    <property type="entry name" value="DUF3667"/>
</dbReference>
<proteinExistence type="predicted"/>
<name>A0ABS0I243_9BACT</name>
<evidence type="ECO:0000313" key="2">
    <source>
        <dbReference type="EMBL" id="MBF9221028.1"/>
    </source>
</evidence>